<accession>X1M2H5</accession>
<reference evidence="1" key="1">
    <citation type="journal article" date="2014" name="Front. Microbiol.">
        <title>High frequency of phylogenetically diverse reductive dehalogenase-homologous genes in deep subseafloor sedimentary metagenomes.</title>
        <authorList>
            <person name="Kawai M."/>
            <person name="Futagami T."/>
            <person name="Toyoda A."/>
            <person name="Takaki Y."/>
            <person name="Nishi S."/>
            <person name="Hori S."/>
            <person name="Arai W."/>
            <person name="Tsubouchi T."/>
            <person name="Morono Y."/>
            <person name="Uchiyama I."/>
            <person name="Ito T."/>
            <person name="Fujiyama A."/>
            <person name="Inagaki F."/>
            <person name="Takami H."/>
        </authorList>
    </citation>
    <scope>NUCLEOTIDE SEQUENCE</scope>
    <source>
        <strain evidence="1">Expedition CK06-06</strain>
    </source>
</reference>
<name>X1M2H5_9ZZZZ</name>
<proteinExistence type="predicted"/>
<comment type="caution">
    <text evidence="1">The sequence shown here is derived from an EMBL/GenBank/DDBJ whole genome shotgun (WGS) entry which is preliminary data.</text>
</comment>
<gene>
    <name evidence="1" type="ORF">S06H3_24586</name>
</gene>
<sequence length="63" mass="7380">YGQLGEEEAEHLARSQEIIELWEDGTYVINEQTGALEHYTEATQKLTEEQQQSQPRQLSWQCQ</sequence>
<evidence type="ECO:0000313" key="1">
    <source>
        <dbReference type="EMBL" id="GAI25797.1"/>
    </source>
</evidence>
<feature type="non-terminal residue" evidence="1">
    <location>
        <position position="1"/>
    </location>
</feature>
<dbReference type="AlphaFoldDB" id="X1M2H5"/>
<dbReference type="EMBL" id="BARV01013748">
    <property type="protein sequence ID" value="GAI25797.1"/>
    <property type="molecule type" value="Genomic_DNA"/>
</dbReference>
<organism evidence="1">
    <name type="scientific">marine sediment metagenome</name>
    <dbReference type="NCBI Taxonomy" id="412755"/>
    <lineage>
        <taxon>unclassified sequences</taxon>
        <taxon>metagenomes</taxon>
        <taxon>ecological metagenomes</taxon>
    </lineage>
</organism>
<protein>
    <submittedName>
        <fullName evidence="1">Uncharacterized protein</fullName>
    </submittedName>
</protein>